<evidence type="ECO:0000259" key="3">
    <source>
        <dbReference type="PROSITE" id="PS50011"/>
    </source>
</evidence>
<feature type="region of interest" description="Disordered" evidence="2">
    <location>
        <begin position="521"/>
        <end position="668"/>
    </location>
</feature>
<feature type="region of interest" description="Disordered" evidence="2">
    <location>
        <begin position="796"/>
        <end position="815"/>
    </location>
</feature>
<feature type="compositionally biased region" description="Polar residues" evidence="2">
    <location>
        <begin position="872"/>
        <end position="885"/>
    </location>
</feature>
<organism evidence="4 5">
    <name type="scientific">Magallana gigas</name>
    <name type="common">Pacific oyster</name>
    <name type="synonym">Crassostrea gigas</name>
    <dbReference type="NCBI Taxonomy" id="29159"/>
    <lineage>
        <taxon>Eukaryota</taxon>
        <taxon>Metazoa</taxon>
        <taxon>Spiralia</taxon>
        <taxon>Lophotrochozoa</taxon>
        <taxon>Mollusca</taxon>
        <taxon>Bivalvia</taxon>
        <taxon>Autobranchia</taxon>
        <taxon>Pteriomorphia</taxon>
        <taxon>Ostreida</taxon>
        <taxon>Ostreoidea</taxon>
        <taxon>Ostreidae</taxon>
        <taxon>Magallana</taxon>
    </lineage>
</organism>
<feature type="region of interest" description="Disordered" evidence="2">
    <location>
        <begin position="468"/>
        <end position="504"/>
    </location>
</feature>
<feature type="compositionally biased region" description="Polar residues" evidence="2">
    <location>
        <begin position="592"/>
        <end position="604"/>
    </location>
</feature>
<feature type="compositionally biased region" description="Basic and acidic residues" evidence="2">
    <location>
        <begin position="625"/>
        <end position="640"/>
    </location>
</feature>
<feature type="region of interest" description="Disordered" evidence="2">
    <location>
        <begin position="687"/>
        <end position="753"/>
    </location>
</feature>
<dbReference type="InterPro" id="IPR017441">
    <property type="entry name" value="Protein_kinase_ATP_BS"/>
</dbReference>
<evidence type="ECO:0000313" key="4">
    <source>
        <dbReference type="EnsemblMetazoa" id="G1785.4:cds"/>
    </source>
</evidence>
<dbReference type="PROSITE" id="PS50011">
    <property type="entry name" value="PROTEIN_KINASE_DOM"/>
    <property type="match status" value="1"/>
</dbReference>
<dbReference type="Gene3D" id="1.10.510.10">
    <property type="entry name" value="Transferase(Phosphotransferase) domain 1"/>
    <property type="match status" value="1"/>
</dbReference>
<feature type="compositionally biased region" description="Polar residues" evidence="2">
    <location>
        <begin position="612"/>
        <end position="621"/>
    </location>
</feature>
<feature type="compositionally biased region" description="Polar residues" evidence="2">
    <location>
        <begin position="479"/>
        <end position="504"/>
    </location>
</feature>
<dbReference type="GO" id="GO:0004672">
    <property type="term" value="F:protein kinase activity"/>
    <property type="evidence" value="ECO:0007669"/>
    <property type="project" value="InterPro"/>
</dbReference>
<feature type="domain" description="Protein kinase" evidence="3">
    <location>
        <begin position="122"/>
        <end position="392"/>
    </location>
</feature>
<keyword evidence="5" id="KW-1185">Reference proteome</keyword>
<sequence>MLDIAVLAGIGVSFASVLLVFGCVCQLFKKSPPGFSNEHDPTFENDVEAGHGQGFSIFSAQNGAAEDTTDVNQVTFEPLPDILAKTVTATALRPRISSIEKEQQRITAKHITVYRPFPRGNLLYVKEIGLGWFGQVLVGDAEKISVSSKKTRVVVKLLKDDATSSEQQLFLEEVAAYREIEHPNVLAILGQCTESPPLLVILEQAPFGDVKSYLQRCVPEKESFRKRGTPLKFVVDMAAGLASLHRHGYLHHDFACRNCLVMSDLSVKVGDYGVAEDQYREDYYDTGQNLLPIRWMAPETLQLQNHIWQVTQFSKESNIWSFGVALWEVLEFGKQPYDVMSDEEVLQKVVKLRAVGLNTTAAEDHKALSDLIRVCCVNAELRPSLEDVHARLLEIQGSRLDQQAAQESEFDSKWEQAPVKEEPKVVNVQENIPIEPSEPEVVHKMVGSPSKPSPVIVIADVHVQPKDHVEKPRLHSPRSEFSNEQVKSEIKSQPVTAPNSNVPLNTEKVVESLTLNGHLAEDVSNNIDASPVSETSKRELTEEKGKPPGEQSSPNSSVNLEDSFDILGGNYDNQLEDMKNIQSPMPMLNSPLKISSSDHLTSTPVARDTKTNDSVSSSEPEMQTDENKVSEVQVRNKEMEGGESPTGRGNKSGKTMTPRALSDDMDEEKNLMRYSESDLDRALALMMEDDDIGNESEARKDSMSSDNGNEDEEEKLKLLRMSIASAFGQKRNESQVEEDEQDSDRESENPYMDDLDIAKEIYRSKGTTIPPTNHVFSRTLNTIPEDDIPTEVNIVETASNSNTDSTKSSPTKKALKFEDPFDENIFSSSTGDTFEWDDYIGDELVGKVNDEEFQDSPRQSMDFPDWTLDMDASSNSGTESLNHSKAGSEASDSRPGSRTSNRLSTSESEDSDGDQDADLSTSTLQNTVTEGESTLVEDDPDSKQSVSDTLDCTAGTGKSLEKDAAVAADKEEEGSLP</sequence>
<dbReference type="Pfam" id="PF07714">
    <property type="entry name" value="PK_Tyr_Ser-Thr"/>
    <property type="match status" value="1"/>
</dbReference>
<dbReference type="PROSITE" id="PS00107">
    <property type="entry name" value="PROTEIN_KINASE_ATP"/>
    <property type="match status" value="1"/>
</dbReference>
<name>A0A8W8J8S2_MAGGI</name>
<dbReference type="EnsemblMetazoa" id="G1785.4">
    <property type="protein sequence ID" value="G1785.4:cds"/>
    <property type="gene ID" value="G1785"/>
</dbReference>
<proteinExistence type="predicted"/>
<evidence type="ECO:0000256" key="1">
    <source>
        <dbReference type="PROSITE-ProRule" id="PRU10141"/>
    </source>
</evidence>
<feature type="region of interest" description="Disordered" evidence="2">
    <location>
        <begin position="847"/>
        <end position="977"/>
    </location>
</feature>
<feature type="binding site" evidence="1">
    <location>
        <position position="156"/>
    </location>
    <ligand>
        <name>ATP</name>
        <dbReference type="ChEBI" id="CHEBI:30616"/>
    </ligand>
</feature>
<dbReference type="PROSITE" id="PS00109">
    <property type="entry name" value="PROTEIN_KINASE_TYR"/>
    <property type="match status" value="1"/>
</dbReference>
<dbReference type="GO" id="GO:0005524">
    <property type="term" value="F:ATP binding"/>
    <property type="evidence" value="ECO:0007669"/>
    <property type="project" value="UniProtKB-UniRule"/>
</dbReference>
<dbReference type="SUPFAM" id="SSF56112">
    <property type="entry name" value="Protein kinase-like (PK-like)"/>
    <property type="match status" value="1"/>
</dbReference>
<dbReference type="PRINTS" id="PR00109">
    <property type="entry name" value="TYRKINASE"/>
</dbReference>
<dbReference type="AlphaFoldDB" id="A0A8W8J8S2"/>
<dbReference type="InterPro" id="IPR008266">
    <property type="entry name" value="Tyr_kinase_AS"/>
</dbReference>
<accession>A0A8W8J8S2</accession>
<dbReference type="Proteomes" id="UP000005408">
    <property type="component" value="Unassembled WGS sequence"/>
</dbReference>
<evidence type="ECO:0000313" key="5">
    <source>
        <dbReference type="Proteomes" id="UP000005408"/>
    </source>
</evidence>
<dbReference type="InterPro" id="IPR001245">
    <property type="entry name" value="Ser-Thr/Tyr_kinase_cat_dom"/>
</dbReference>
<reference evidence="4" key="1">
    <citation type="submission" date="2022-08" db="UniProtKB">
        <authorList>
            <consortium name="EnsemblMetazoa"/>
        </authorList>
    </citation>
    <scope>IDENTIFICATION</scope>
    <source>
        <strain evidence="4">05x7-T-G4-1.051#20</strain>
    </source>
</reference>
<feature type="compositionally biased region" description="Polar residues" evidence="2">
    <location>
        <begin position="918"/>
        <end position="932"/>
    </location>
</feature>
<protein>
    <recommendedName>
        <fullName evidence="3">Protein kinase domain-containing protein</fullName>
    </recommendedName>
</protein>
<dbReference type="InterPro" id="IPR011009">
    <property type="entry name" value="Kinase-like_dom_sf"/>
</dbReference>
<feature type="compositionally biased region" description="Acidic residues" evidence="2">
    <location>
        <begin position="907"/>
        <end position="917"/>
    </location>
</feature>
<feature type="compositionally biased region" description="Polar residues" evidence="2">
    <location>
        <begin position="796"/>
        <end position="811"/>
    </location>
</feature>
<feature type="compositionally biased region" description="Acidic residues" evidence="2">
    <location>
        <begin position="735"/>
        <end position="753"/>
    </location>
</feature>
<dbReference type="PANTHER" id="PTHR24417:SF7">
    <property type="entry name" value="CHROMATIN MODIFICATION-RELATED PROTEIN EAF1"/>
    <property type="match status" value="1"/>
</dbReference>
<feature type="compositionally biased region" description="Polar residues" evidence="2">
    <location>
        <begin position="550"/>
        <end position="560"/>
    </location>
</feature>
<feature type="compositionally biased region" description="Basic and acidic residues" evidence="2">
    <location>
        <begin position="535"/>
        <end position="547"/>
    </location>
</feature>
<dbReference type="PANTHER" id="PTHR24417">
    <property type="entry name" value="SERINE/THREONINE-PROTEIN KINASE LMTK1"/>
    <property type="match status" value="1"/>
</dbReference>
<keyword evidence="1" id="KW-0547">Nucleotide-binding</keyword>
<feature type="compositionally biased region" description="Polar residues" evidence="2">
    <location>
        <begin position="523"/>
        <end position="534"/>
    </location>
</feature>
<dbReference type="InterPro" id="IPR000719">
    <property type="entry name" value="Prot_kinase_dom"/>
</dbReference>
<keyword evidence="1" id="KW-0067">ATP-binding</keyword>
<evidence type="ECO:0000256" key="2">
    <source>
        <dbReference type="SAM" id="MobiDB-lite"/>
    </source>
</evidence>
<dbReference type="Gene3D" id="3.30.200.20">
    <property type="entry name" value="Phosphorylase Kinase, domain 1"/>
    <property type="match status" value="1"/>
</dbReference>
<feature type="compositionally biased region" description="Polar residues" evidence="2">
    <location>
        <begin position="894"/>
        <end position="906"/>
    </location>
</feature>